<dbReference type="SUPFAM" id="SSF103473">
    <property type="entry name" value="MFS general substrate transporter"/>
    <property type="match status" value="1"/>
</dbReference>
<reference evidence="10" key="1">
    <citation type="journal article" date="2019" name="Int. J. Syst. Evol. Microbiol.">
        <title>The Global Catalogue of Microorganisms (GCM) 10K type strain sequencing project: providing services to taxonomists for standard genome sequencing and annotation.</title>
        <authorList>
            <consortium name="The Broad Institute Genomics Platform"/>
            <consortium name="The Broad Institute Genome Sequencing Center for Infectious Disease"/>
            <person name="Wu L."/>
            <person name="Ma J."/>
        </authorList>
    </citation>
    <scope>NUCLEOTIDE SEQUENCE [LARGE SCALE GENOMIC DNA]</scope>
    <source>
        <strain evidence="10">CGMCC 1.15472</strain>
    </source>
</reference>
<dbReference type="PANTHER" id="PTHR43266:SF2">
    <property type="entry name" value="MAJOR FACILITATOR SUPERFAMILY (MFS) PROFILE DOMAIN-CONTAINING PROTEIN"/>
    <property type="match status" value="1"/>
</dbReference>
<evidence type="ECO:0000259" key="8">
    <source>
        <dbReference type="PROSITE" id="PS50850"/>
    </source>
</evidence>
<keyword evidence="4 7" id="KW-0812">Transmembrane</keyword>
<feature type="transmembrane region" description="Helical" evidence="7">
    <location>
        <begin position="297"/>
        <end position="316"/>
    </location>
</feature>
<feature type="transmembrane region" description="Helical" evidence="7">
    <location>
        <begin position="357"/>
        <end position="381"/>
    </location>
</feature>
<dbReference type="PROSITE" id="PS50850">
    <property type="entry name" value="MFS"/>
    <property type="match status" value="1"/>
</dbReference>
<keyword evidence="3" id="KW-1003">Cell membrane</keyword>
<comment type="caution">
    <text evidence="9">The sequence shown here is derived from an EMBL/GenBank/DDBJ whole genome shotgun (WGS) entry which is preliminary data.</text>
</comment>
<organism evidence="9 10">
    <name type="scientific">Brevibacterium sediminis</name>
    <dbReference type="NCBI Taxonomy" id="1857024"/>
    <lineage>
        <taxon>Bacteria</taxon>
        <taxon>Bacillati</taxon>
        <taxon>Actinomycetota</taxon>
        <taxon>Actinomycetes</taxon>
        <taxon>Micrococcales</taxon>
        <taxon>Brevibacteriaceae</taxon>
        <taxon>Brevibacterium</taxon>
    </lineage>
</organism>
<gene>
    <name evidence="9" type="ORF">GCM10010974_36480</name>
</gene>
<evidence type="ECO:0000256" key="1">
    <source>
        <dbReference type="ARBA" id="ARBA00004651"/>
    </source>
</evidence>
<evidence type="ECO:0000256" key="5">
    <source>
        <dbReference type="ARBA" id="ARBA00022989"/>
    </source>
</evidence>
<feature type="transmembrane region" description="Helical" evidence="7">
    <location>
        <begin position="56"/>
        <end position="76"/>
    </location>
</feature>
<proteinExistence type="predicted"/>
<accession>A0ABQ1N1J5</accession>
<dbReference type="EMBL" id="BMJG01000030">
    <property type="protein sequence ID" value="GGC51097.1"/>
    <property type="molecule type" value="Genomic_DNA"/>
</dbReference>
<feature type="transmembrane region" description="Helical" evidence="7">
    <location>
        <begin position="267"/>
        <end position="288"/>
    </location>
</feature>
<keyword evidence="6 7" id="KW-0472">Membrane</keyword>
<feature type="transmembrane region" description="Helical" evidence="7">
    <location>
        <begin position="20"/>
        <end position="44"/>
    </location>
</feature>
<dbReference type="Gene3D" id="1.20.1250.20">
    <property type="entry name" value="MFS general substrate transporter like domains"/>
    <property type="match status" value="1"/>
</dbReference>
<dbReference type="InterPro" id="IPR005829">
    <property type="entry name" value="Sugar_transporter_CS"/>
</dbReference>
<feature type="domain" description="Major facilitator superfamily (MFS) profile" evidence="8">
    <location>
        <begin position="18"/>
        <end position="410"/>
    </location>
</feature>
<feature type="transmembrane region" description="Helical" evidence="7">
    <location>
        <begin position="387"/>
        <end position="404"/>
    </location>
</feature>
<evidence type="ECO:0000256" key="4">
    <source>
        <dbReference type="ARBA" id="ARBA00022692"/>
    </source>
</evidence>
<dbReference type="Proteomes" id="UP000632322">
    <property type="component" value="Unassembled WGS sequence"/>
</dbReference>
<sequence length="429" mass="44556">MDTRQESLGHTLPRRRRVAVAYLGAYGLSSLGNSIITIALPILALQRLGSPTLAGLVAISAGAGSLLGGIFIGPIVDRINRRTCAIVSDSISALAVVALPVVDTVWGLNFEWLLILASLGAIGDIPGLTAREALLPAIITATSTPAHTMTGVREGVSATAMLIGPASAGLMLSTLSSSTLLYITSATSLAAIIVTTLIPHQLGSVQLPIESANRSQWRHIHLGWKAIVQDPSLLTLTLITTTIMMVISALQALILPVHFSATGREEVTGFVLAAFALGALVGGTAYALAGHFGRREWWMRTGLVLSAIAIAVIGILPPTVMLFSAATVLGIATGSLSGLVGVLMIERVPGQMRGRVFAAQNALQAIAPPFGIAAAILLIAVNNINHAGLAITGIWVVTVFFALFSPSLKTLKTTATESIIDPTKRADSL</sequence>
<keyword evidence="10" id="KW-1185">Reference proteome</keyword>
<protein>
    <recommendedName>
        <fullName evidence="8">Major facilitator superfamily (MFS) profile domain-containing protein</fullName>
    </recommendedName>
</protein>
<dbReference type="InterPro" id="IPR020846">
    <property type="entry name" value="MFS_dom"/>
</dbReference>
<feature type="transmembrane region" description="Helical" evidence="7">
    <location>
        <begin position="233"/>
        <end position="255"/>
    </location>
</feature>
<name>A0ABQ1N1J5_9MICO</name>
<dbReference type="CDD" id="cd06173">
    <property type="entry name" value="MFS_MefA_like"/>
    <property type="match status" value="1"/>
</dbReference>
<evidence type="ECO:0000256" key="3">
    <source>
        <dbReference type="ARBA" id="ARBA00022475"/>
    </source>
</evidence>
<dbReference type="PROSITE" id="PS00217">
    <property type="entry name" value="SUGAR_TRANSPORT_2"/>
    <property type="match status" value="1"/>
</dbReference>
<comment type="subcellular location">
    <subcellularLocation>
        <location evidence="1">Cell membrane</location>
        <topology evidence="1">Multi-pass membrane protein</topology>
    </subcellularLocation>
</comment>
<evidence type="ECO:0000256" key="7">
    <source>
        <dbReference type="SAM" id="Phobius"/>
    </source>
</evidence>
<dbReference type="Pfam" id="PF07690">
    <property type="entry name" value="MFS_1"/>
    <property type="match status" value="1"/>
</dbReference>
<evidence type="ECO:0000313" key="9">
    <source>
        <dbReference type="EMBL" id="GGC51097.1"/>
    </source>
</evidence>
<keyword evidence="5 7" id="KW-1133">Transmembrane helix</keyword>
<keyword evidence="2" id="KW-0813">Transport</keyword>
<evidence type="ECO:0000256" key="6">
    <source>
        <dbReference type="ARBA" id="ARBA00023136"/>
    </source>
</evidence>
<dbReference type="InterPro" id="IPR036259">
    <property type="entry name" value="MFS_trans_sf"/>
</dbReference>
<feature type="transmembrane region" description="Helical" evidence="7">
    <location>
        <begin position="322"/>
        <end position="345"/>
    </location>
</feature>
<dbReference type="RefSeq" id="WP_181272571.1">
    <property type="nucleotide sequence ID" value="NZ_BMJG01000030.1"/>
</dbReference>
<evidence type="ECO:0000313" key="10">
    <source>
        <dbReference type="Proteomes" id="UP000632322"/>
    </source>
</evidence>
<dbReference type="InterPro" id="IPR011701">
    <property type="entry name" value="MFS"/>
</dbReference>
<dbReference type="PANTHER" id="PTHR43266">
    <property type="entry name" value="MACROLIDE-EFFLUX PROTEIN"/>
    <property type="match status" value="1"/>
</dbReference>
<evidence type="ECO:0000256" key="2">
    <source>
        <dbReference type="ARBA" id="ARBA00022448"/>
    </source>
</evidence>